<evidence type="ECO:0000259" key="3">
    <source>
        <dbReference type="Pfam" id="PF00085"/>
    </source>
</evidence>
<feature type="compositionally biased region" description="Polar residues" evidence="2">
    <location>
        <begin position="704"/>
        <end position="713"/>
    </location>
</feature>
<dbReference type="OMA" id="VIYLYHQ"/>
<dbReference type="Pfam" id="PF00085">
    <property type="entry name" value="Thioredoxin"/>
    <property type="match status" value="1"/>
</dbReference>
<dbReference type="EMBL" id="AFYH01237752">
    <property type="status" value="NOT_ANNOTATED_CDS"/>
    <property type="molecule type" value="Genomic_DNA"/>
</dbReference>
<evidence type="ECO:0000313" key="6">
    <source>
        <dbReference type="Proteomes" id="UP000008672"/>
    </source>
</evidence>
<dbReference type="GeneTree" id="ENSGT00390000016020"/>
<dbReference type="Ensembl" id="ENSLACT00000001387.1">
    <property type="protein sequence ID" value="ENSLACP00000001375.1"/>
    <property type="gene ID" value="ENSLACG00000001233.1"/>
</dbReference>
<dbReference type="EMBL" id="AFYH01237751">
    <property type="status" value="NOT_ANNOTATED_CDS"/>
    <property type="molecule type" value="Genomic_DNA"/>
</dbReference>
<dbReference type="InterPro" id="IPR036249">
    <property type="entry name" value="Thioredoxin-like_sf"/>
</dbReference>
<dbReference type="CDD" id="cd02995">
    <property type="entry name" value="PDI_a_PDI_a'_C"/>
    <property type="match status" value="1"/>
</dbReference>
<dbReference type="PANTHER" id="PTHR46497:SF1">
    <property type="entry name" value="THIOREDOXIN DOMAIN-CONTAINING PROTEIN 11"/>
    <property type="match status" value="1"/>
</dbReference>
<dbReference type="Proteomes" id="UP000008672">
    <property type="component" value="Unassembled WGS sequence"/>
</dbReference>
<evidence type="ECO:0000256" key="1">
    <source>
        <dbReference type="SAM" id="Coils"/>
    </source>
</evidence>
<dbReference type="EMBL" id="AFYH01237756">
    <property type="status" value="NOT_ANNOTATED_CDS"/>
    <property type="molecule type" value="Genomic_DNA"/>
</dbReference>
<proteinExistence type="predicted"/>
<dbReference type="EMBL" id="AFYH01237759">
    <property type="status" value="NOT_ANNOTATED_CDS"/>
    <property type="molecule type" value="Genomic_DNA"/>
</dbReference>
<dbReference type="InParanoid" id="H2ZVF4"/>
<evidence type="ECO:0000259" key="4">
    <source>
        <dbReference type="Pfam" id="PF26234"/>
    </source>
</evidence>
<dbReference type="Gene3D" id="3.40.30.10">
    <property type="entry name" value="Glutaredoxin"/>
    <property type="match status" value="1"/>
</dbReference>
<feature type="compositionally biased region" description="Basic and acidic residues" evidence="2">
    <location>
        <begin position="715"/>
        <end position="738"/>
    </location>
</feature>
<accession>H2ZVF4</accession>
<keyword evidence="6" id="KW-1185">Reference proteome</keyword>
<feature type="domain" description="TXNDC11 thioredoxin-like" evidence="4">
    <location>
        <begin position="53"/>
        <end position="115"/>
    </location>
</feature>
<name>H2ZVF4_LATCH</name>
<reference evidence="5" key="3">
    <citation type="submission" date="2025-09" db="UniProtKB">
        <authorList>
            <consortium name="Ensembl"/>
        </authorList>
    </citation>
    <scope>IDENTIFICATION</scope>
</reference>
<dbReference type="EMBL" id="AFYH01237754">
    <property type="status" value="NOT_ANNOTATED_CDS"/>
    <property type="molecule type" value="Genomic_DNA"/>
</dbReference>
<dbReference type="InterPro" id="IPR013766">
    <property type="entry name" value="Thioredoxin_domain"/>
</dbReference>
<reference evidence="6" key="1">
    <citation type="submission" date="2011-08" db="EMBL/GenBank/DDBJ databases">
        <title>The draft genome of Latimeria chalumnae.</title>
        <authorList>
            <person name="Di Palma F."/>
            <person name="Alfoldi J."/>
            <person name="Johnson J."/>
            <person name="Berlin A."/>
            <person name="Gnerre S."/>
            <person name="Jaffe D."/>
            <person name="MacCallum I."/>
            <person name="Young S."/>
            <person name="Walker B.J."/>
            <person name="Lander E."/>
            <person name="Lindblad-Toh K."/>
        </authorList>
    </citation>
    <scope>NUCLEOTIDE SEQUENCE [LARGE SCALE GENOMIC DNA]</scope>
    <source>
        <strain evidence="6">Wild caught</strain>
    </source>
</reference>
<dbReference type="EMBL" id="AFYH01237757">
    <property type="status" value="NOT_ANNOTATED_CDS"/>
    <property type="molecule type" value="Genomic_DNA"/>
</dbReference>
<dbReference type="CDD" id="cd02981">
    <property type="entry name" value="PDI_b_family"/>
    <property type="match status" value="1"/>
</dbReference>
<reference evidence="5" key="2">
    <citation type="submission" date="2025-08" db="UniProtKB">
        <authorList>
            <consortium name="Ensembl"/>
        </authorList>
    </citation>
    <scope>IDENTIFICATION</scope>
</reference>
<dbReference type="EMBL" id="AFYH01237760">
    <property type="status" value="NOT_ANNOTATED_CDS"/>
    <property type="molecule type" value="Genomic_DNA"/>
</dbReference>
<dbReference type="PANTHER" id="PTHR46497">
    <property type="entry name" value="THIOREDOXIN DOMAIN-CONTAINING PROTEIN 11"/>
    <property type="match status" value="1"/>
</dbReference>
<dbReference type="InterPro" id="IPR052792">
    <property type="entry name" value="Thioredoxin_dom-contain_11"/>
</dbReference>
<evidence type="ECO:0000313" key="5">
    <source>
        <dbReference type="Ensembl" id="ENSLACP00000001375.1"/>
    </source>
</evidence>
<dbReference type="InterPro" id="IPR058777">
    <property type="entry name" value="TXNDC11_thioredoxin"/>
</dbReference>
<dbReference type="SUPFAM" id="SSF52833">
    <property type="entry name" value="Thioredoxin-like"/>
    <property type="match status" value="1"/>
</dbReference>
<feature type="region of interest" description="Disordered" evidence="2">
    <location>
        <begin position="696"/>
        <end position="738"/>
    </location>
</feature>
<protein>
    <submittedName>
        <fullName evidence="5">Thioredoxin domain containing 11</fullName>
    </submittedName>
</protein>
<dbReference type="EMBL" id="AFYH01237755">
    <property type="status" value="NOT_ANNOTATED_CDS"/>
    <property type="molecule type" value="Genomic_DNA"/>
</dbReference>
<feature type="coiled-coil region" evidence="1">
    <location>
        <begin position="580"/>
        <end position="677"/>
    </location>
</feature>
<dbReference type="eggNOG" id="KOG0190">
    <property type="taxonomic scope" value="Eukaryota"/>
</dbReference>
<feature type="domain" description="Thioredoxin" evidence="3">
    <location>
        <begin position="452"/>
        <end position="534"/>
    </location>
</feature>
<dbReference type="Bgee" id="ENSLACG00000001233">
    <property type="expression patterns" value="Expressed in chordate pharynx and 5 other cell types or tissues"/>
</dbReference>
<dbReference type="EMBL" id="AFYH01237753">
    <property type="status" value="NOT_ANNOTATED_CDS"/>
    <property type="molecule type" value="Genomic_DNA"/>
</dbReference>
<keyword evidence="1" id="KW-0175">Coiled coil</keyword>
<dbReference type="EMBL" id="AFYH01237758">
    <property type="status" value="NOT_ANNOTATED_CDS"/>
    <property type="molecule type" value="Genomic_DNA"/>
</dbReference>
<dbReference type="AlphaFoldDB" id="H2ZVF4"/>
<sequence length="738" mass="84433">MSPLLYIPSRTGLLDFLAHYEPRVLGYFEFNASPQPPGYLTFFTSALYALKKDYLVTLRFGVITNQQIAKEISLENTGSVYLHRHFNTSLVFPRDSLNFTAENIYKWAVENREILLRWLHPHGGKSLLLNNELKKGPALLLFLPFNPLAEGQPLLNEITQVVLEYNNCNGSRAVQHILQHLQQPDQPVLGTLFPCSHFHSTEAAFIRTQPCCNTVVLPQWHLISRTHNVCELCVNQTVGVRPSLVNIHQCSFFEMEVALDSFYLKEHNFVHFMSKTIECSNFPSFYSPFSYYTACCKTISRGLINSAPSKHRVIPDPKESSSSYGKNIGTDSQNSFSHIEDGRTQTELPVDSSSLSGLKCRTNKTLNIYLLDSNLTWKHAVRLGASGSGPLKELTTIVDLKNEVHYIMDQNQVLAKPSLEAFIQNYSTLNCPLRRHLVASLPVQSEKEPLITEVTTETFHSVVLDIEKDVLLLYYTQWCGFCSVLNHIFIQLARLLHTNSNFIIARINAGRNDLPWEFMVDHFPTILFFPCKRKDMSVKYPEDLQPTLPNLVRFILKHTCLSHPLYPQQARTHETIHKAAELQQSKLHHLEKEIQKLRIEIQALQQAQDQLSLQLFKARRDKNELQIQNWALEEKNTALQQQSKRLQELYKQKSEELEETAEKLQELADASENLLTENTLLKMLVVSMDKEINANKANQEKASDQTGSDGTSIDTEEKGKSETWKDHLDDTLENRTDI</sequence>
<evidence type="ECO:0000256" key="2">
    <source>
        <dbReference type="SAM" id="MobiDB-lite"/>
    </source>
</evidence>
<dbReference type="FunCoup" id="H2ZVF4">
    <property type="interactions" value="1462"/>
</dbReference>
<dbReference type="Pfam" id="PF26234">
    <property type="entry name" value="TXNDC11_2nd"/>
    <property type="match status" value="1"/>
</dbReference>
<organism evidence="5 6">
    <name type="scientific">Latimeria chalumnae</name>
    <name type="common">Coelacanth</name>
    <dbReference type="NCBI Taxonomy" id="7897"/>
    <lineage>
        <taxon>Eukaryota</taxon>
        <taxon>Metazoa</taxon>
        <taxon>Chordata</taxon>
        <taxon>Craniata</taxon>
        <taxon>Vertebrata</taxon>
        <taxon>Euteleostomi</taxon>
        <taxon>Coelacanthiformes</taxon>
        <taxon>Coelacanthidae</taxon>
        <taxon>Latimeria</taxon>
    </lineage>
</organism>
<dbReference type="STRING" id="7897.ENSLACP00000001375"/>
<gene>
    <name evidence="5" type="primary">TXNDC11</name>
</gene>
<dbReference type="HOGENOM" id="CLU_010764_1_0_1"/>